<accession>W2TMN6</accession>
<evidence type="ECO:0000313" key="2">
    <source>
        <dbReference type="Proteomes" id="UP000053676"/>
    </source>
</evidence>
<evidence type="ECO:0000313" key="1">
    <source>
        <dbReference type="EMBL" id="ETN83038.1"/>
    </source>
</evidence>
<dbReference type="AlphaFoldDB" id="W2TMN6"/>
<reference evidence="2" key="1">
    <citation type="journal article" date="2014" name="Nat. Genet.">
        <title>Genome of the human hookworm Necator americanus.</title>
        <authorList>
            <person name="Tang Y.T."/>
            <person name="Gao X."/>
            <person name="Rosa B.A."/>
            <person name="Abubucker S."/>
            <person name="Hallsworth-Pepin K."/>
            <person name="Martin J."/>
            <person name="Tyagi R."/>
            <person name="Heizer E."/>
            <person name="Zhang X."/>
            <person name="Bhonagiri-Palsikar V."/>
            <person name="Minx P."/>
            <person name="Warren W.C."/>
            <person name="Wang Q."/>
            <person name="Zhan B."/>
            <person name="Hotez P.J."/>
            <person name="Sternberg P.W."/>
            <person name="Dougall A."/>
            <person name="Gaze S.T."/>
            <person name="Mulvenna J."/>
            <person name="Sotillo J."/>
            <person name="Ranganathan S."/>
            <person name="Rabelo E.M."/>
            <person name="Wilson R.K."/>
            <person name="Felgner P.L."/>
            <person name="Bethony J."/>
            <person name="Hawdon J.M."/>
            <person name="Gasser R.B."/>
            <person name="Loukas A."/>
            <person name="Mitreva M."/>
        </authorList>
    </citation>
    <scope>NUCLEOTIDE SEQUENCE [LARGE SCALE GENOMIC DNA]</scope>
</reference>
<organism evidence="1 2">
    <name type="scientific">Necator americanus</name>
    <name type="common">Human hookworm</name>
    <dbReference type="NCBI Taxonomy" id="51031"/>
    <lineage>
        <taxon>Eukaryota</taxon>
        <taxon>Metazoa</taxon>
        <taxon>Ecdysozoa</taxon>
        <taxon>Nematoda</taxon>
        <taxon>Chromadorea</taxon>
        <taxon>Rhabditida</taxon>
        <taxon>Rhabditina</taxon>
        <taxon>Rhabditomorpha</taxon>
        <taxon>Strongyloidea</taxon>
        <taxon>Ancylostomatidae</taxon>
        <taxon>Bunostominae</taxon>
        <taxon>Necator</taxon>
    </lineage>
</organism>
<dbReference type="KEGG" id="nai:NECAME_01837"/>
<sequence>MLPKYLTSVAGAPYSAPPPAPPSGTHCPKSHPLFARPLGAIWYMLTSMSRERIYNKGLQSQFFSSGEQEEDLQDLRETYTAELSLRVDLTLEGLHVAVEHRRGDCRRNYGSR</sequence>
<dbReference type="EMBL" id="KI658313">
    <property type="protein sequence ID" value="ETN83038.1"/>
    <property type="molecule type" value="Genomic_DNA"/>
</dbReference>
<dbReference type="Proteomes" id="UP000053676">
    <property type="component" value="Unassembled WGS sequence"/>
</dbReference>
<protein>
    <submittedName>
        <fullName evidence="1">Uncharacterized protein</fullName>
    </submittedName>
</protein>
<gene>
    <name evidence="1" type="ORF">NECAME_01837</name>
</gene>
<name>W2TMN6_NECAM</name>
<proteinExistence type="predicted"/>
<keyword evidence="2" id="KW-1185">Reference proteome</keyword>